<dbReference type="VEuPathDB" id="FungiDB:PITG_02777"/>
<keyword evidence="2" id="KW-1185">Reference proteome</keyword>
<dbReference type="HOGENOM" id="CLU_1405015_0_0_1"/>
<organism evidence="1 2">
    <name type="scientific">Phytophthora infestans (strain T30-4)</name>
    <name type="common">Potato late blight agent</name>
    <dbReference type="NCBI Taxonomy" id="403677"/>
    <lineage>
        <taxon>Eukaryota</taxon>
        <taxon>Sar</taxon>
        <taxon>Stramenopiles</taxon>
        <taxon>Oomycota</taxon>
        <taxon>Peronosporomycetes</taxon>
        <taxon>Peronosporales</taxon>
        <taxon>Peronosporaceae</taxon>
        <taxon>Phytophthora</taxon>
    </lineage>
</organism>
<proteinExistence type="predicted"/>
<protein>
    <submittedName>
        <fullName evidence="1">Uncharacterized protein</fullName>
    </submittedName>
</protein>
<reference evidence="2" key="1">
    <citation type="journal article" date="2009" name="Nature">
        <title>Genome sequence and analysis of the Irish potato famine pathogen Phytophthora infestans.</title>
        <authorList>
            <consortium name="The Broad Institute Genome Sequencing Platform"/>
            <person name="Haas B.J."/>
            <person name="Kamoun S."/>
            <person name="Zody M.C."/>
            <person name="Jiang R.H."/>
            <person name="Handsaker R.E."/>
            <person name="Cano L.M."/>
            <person name="Grabherr M."/>
            <person name="Kodira C.D."/>
            <person name="Raffaele S."/>
            <person name="Torto-Alalibo T."/>
            <person name="Bozkurt T.O."/>
            <person name="Ah-Fong A.M."/>
            <person name="Alvarado L."/>
            <person name="Anderson V.L."/>
            <person name="Armstrong M.R."/>
            <person name="Avrova A."/>
            <person name="Baxter L."/>
            <person name="Beynon J."/>
            <person name="Boevink P.C."/>
            <person name="Bollmann S.R."/>
            <person name="Bos J.I."/>
            <person name="Bulone V."/>
            <person name="Cai G."/>
            <person name="Cakir C."/>
            <person name="Carrington J.C."/>
            <person name="Chawner M."/>
            <person name="Conti L."/>
            <person name="Costanzo S."/>
            <person name="Ewan R."/>
            <person name="Fahlgren N."/>
            <person name="Fischbach M.A."/>
            <person name="Fugelstad J."/>
            <person name="Gilroy E.M."/>
            <person name="Gnerre S."/>
            <person name="Green P.J."/>
            <person name="Grenville-Briggs L.J."/>
            <person name="Griffith J."/>
            <person name="Grunwald N.J."/>
            <person name="Horn K."/>
            <person name="Horner N.R."/>
            <person name="Hu C.H."/>
            <person name="Huitema E."/>
            <person name="Jeong D.H."/>
            <person name="Jones A.M."/>
            <person name="Jones J.D."/>
            <person name="Jones R.W."/>
            <person name="Karlsson E.K."/>
            <person name="Kunjeti S.G."/>
            <person name="Lamour K."/>
            <person name="Liu Z."/>
            <person name="Ma L."/>
            <person name="Maclean D."/>
            <person name="Chibucos M.C."/>
            <person name="McDonald H."/>
            <person name="McWalters J."/>
            <person name="Meijer H.J."/>
            <person name="Morgan W."/>
            <person name="Morris P.F."/>
            <person name="Munro C.A."/>
            <person name="O'Neill K."/>
            <person name="Ospina-Giraldo M."/>
            <person name="Pinzon A."/>
            <person name="Pritchard L."/>
            <person name="Ramsahoye B."/>
            <person name="Ren Q."/>
            <person name="Restrepo S."/>
            <person name="Roy S."/>
            <person name="Sadanandom A."/>
            <person name="Savidor A."/>
            <person name="Schornack S."/>
            <person name="Schwartz D.C."/>
            <person name="Schumann U.D."/>
            <person name="Schwessinger B."/>
            <person name="Seyer L."/>
            <person name="Sharpe T."/>
            <person name="Silvar C."/>
            <person name="Song J."/>
            <person name="Studholme D.J."/>
            <person name="Sykes S."/>
            <person name="Thines M."/>
            <person name="van de Vondervoort P.J."/>
            <person name="Phuntumart V."/>
            <person name="Wawra S."/>
            <person name="Weide R."/>
            <person name="Win J."/>
            <person name="Young C."/>
            <person name="Zhou S."/>
            <person name="Fry W."/>
            <person name="Meyers B.C."/>
            <person name="van West P."/>
            <person name="Ristaino J."/>
            <person name="Govers F."/>
            <person name="Birch P.R."/>
            <person name="Whisson S.C."/>
            <person name="Judelson H.S."/>
            <person name="Nusbaum C."/>
        </authorList>
    </citation>
    <scope>NUCLEOTIDE SEQUENCE [LARGE SCALE GENOMIC DNA]</scope>
    <source>
        <strain evidence="2">T30-4</strain>
    </source>
</reference>
<dbReference type="EMBL" id="DS028120">
    <property type="protein sequence ID" value="EEY64233.1"/>
    <property type="molecule type" value="Genomic_DNA"/>
</dbReference>
<evidence type="ECO:0000313" key="2">
    <source>
        <dbReference type="Proteomes" id="UP000006643"/>
    </source>
</evidence>
<sequence>MIGYLTLPTFPSVLEEDHLLQLEVPFGMPFTLESTKHNSDPHYHKRGMLTLEMQFLRSEQPKMVSSTSQEVYELVIHRVRGNLQASSSTQHSSGLSKHVVIDVSIMVDRDESAEELAVGATDVISISPSGLTEVGVAVDLSNPIVAATLSTSTNIIVVGRIRDLIGNNYGRVHLPLRKDWKERLVNRKKPATQF</sequence>
<gene>
    <name evidence="1" type="ORF">PITG_02777</name>
</gene>
<dbReference type="OrthoDB" id="122376at2759"/>
<dbReference type="GeneID" id="9476796"/>
<evidence type="ECO:0000313" key="1">
    <source>
        <dbReference type="EMBL" id="EEY64233.1"/>
    </source>
</evidence>
<dbReference type="OMA" id="IDVSIMV"/>
<dbReference type="Proteomes" id="UP000006643">
    <property type="component" value="Unassembled WGS sequence"/>
</dbReference>
<name>D0MX70_PHYIT</name>
<dbReference type="InParanoid" id="D0MX70"/>
<dbReference type="RefSeq" id="XP_002907669.1">
    <property type="nucleotide sequence ID" value="XM_002907623.1"/>
</dbReference>
<dbReference type="AlphaFoldDB" id="D0MX70"/>
<accession>D0MX70</accession>
<dbReference type="KEGG" id="pif:PITG_02777"/>